<dbReference type="AlphaFoldDB" id="A0A1M4WG99"/>
<proteinExistence type="predicted"/>
<evidence type="ECO:0000313" key="2">
    <source>
        <dbReference type="EMBL" id="SHE80215.1"/>
    </source>
</evidence>
<protein>
    <submittedName>
        <fullName evidence="2">TATA-box binding</fullName>
    </submittedName>
</protein>
<sequence>MKKFILFAIILSLLVPTLTMAGKKHSEKDVLEGILKEFNGEFLEGDLNMGGVLLDEFISKEEIESLVERVKISLGIVGEEVDINKFTENEGKYYYSETIYEEGFNHMSVYGYDIHRNPITIGISSYLDSELTNGETTLFINLIKDKQNFSINGIIEKIEGIFKDYGKSLEITTCIIGTIEGQLEKMDLNKAVAKAMRKFKGKVVEEYTDESIFSYTAYTPLIESFIFSGEKKINLNLAIRYNEYEDKNYIWIGTPIITTGY</sequence>
<organism evidence="2 3">
    <name type="scientific">Tissierella praeacuta DSM 18095</name>
    <dbReference type="NCBI Taxonomy" id="1123404"/>
    <lineage>
        <taxon>Bacteria</taxon>
        <taxon>Bacillati</taxon>
        <taxon>Bacillota</taxon>
        <taxon>Tissierellia</taxon>
        <taxon>Tissierellales</taxon>
        <taxon>Tissierellaceae</taxon>
        <taxon>Tissierella</taxon>
    </lineage>
</organism>
<dbReference type="STRING" id="1123404.SAMN02745784_01845"/>
<feature type="chain" id="PRO_5038359011" evidence="1">
    <location>
        <begin position="22"/>
        <end position="261"/>
    </location>
</feature>
<evidence type="ECO:0000313" key="3">
    <source>
        <dbReference type="Proteomes" id="UP000184114"/>
    </source>
</evidence>
<feature type="signal peptide" evidence="1">
    <location>
        <begin position="1"/>
        <end position="21"/>
    </location>
</feature>
<evidence type="ECO:0000256" key="1">
    <source>
        <dbReference type="SAM" id="SignalP"/>
    </source>
</evidence>
<keyword evidence="3" id="KW-1185">Reference proteome</keyword>
<dbReference type="InterPro" id="IPR014794">
    <property type="entry name" value="DUF1779"/>
</dbReference>
<name>A0A1M4WG99_9FIRM</name>
<dbReference type="EMBL" id="FQTY01000007">
    <property type="protein sequence ID" value="SHE80215.1"/>
    <property type="molecule type" value="Genomic_DNA"/>
</dbReference>
<dbReference type="Proteomes" id="UP000184114">
    <property type="component" value="Unassembled WGS sequence"/>
</dbReference>
<keyword evidence="1" id="KW-0732">Signal</keyword>
<gene>
    <name evidence="2" type="ORF">SAMN02745784_01845</name>
</gene>
<dbReference type="InterPro" id="IPR036209">
    <property type="entry name" value="YwmB-like_sf"/>
</dbReference>
<dbReference type="GeneID" id="90993995"/>
<dbReference type="Gene3D" id="3.30.360.40">
    <property type="entry name" value="YwmB-like"/>
    <property type="match status" value="1"/>
</dbReference>
<dbReference type="RefSeq" id="WP_072975677.1">
    <property type="nucleotide sequence ID" value="NZ_FQTY01000007.1"/>
</dbReference>
<reference evidence="3" key="1">
    <citation type="submission" date="2016-11" db="EMBL/GenBank/DDBJ databases">
        <authorList>
            <person name="Varghese N."/>
            <person name="Submissions S."/>
        </authorList>
    </citation>
    <scope>NUCLEOTIDE SEQUENCE [LARGE SCALE GENOMIC DNA]</scope>
    <source>
        <strain evidence="3">DSM 18095</strain>
    </source>
</reference>
<accession>A0A1M4WG99</accession>
<dbReference type="Pfam" id="PF08680">
    <property type="entry name" value="DUF1779"/>
    <property type="match status" value="1"/>
</dbReference>
<dbReference type="SUPFAM" id="SSF143842">
    <property type="entry name" value="YwmB-like"/>
    <property type="match status" value="1"/>
</dbReference>